<dbReference type="EMBL" id="LWRY01000019">
    <property type="protein sequence ID" value="OCX75284.1"/>
    <property type="molecule type" value="Genomic_DNA"/>
</dbReference>
<accession>A0A1C2JGR0</accession>
<dbReference type="AlphaFoldDB" id="A0A1C2JGR0"/>
<dbReference type="PANTHER" id="PTHR15239:SF6">
    <property type="entry name" value="RIBOSOME QUALITY CONTROL COMPLEX SUBUNIT NEMF"/>
    <property type="match status" value="1"/>
</dbReference>
<dbReference type="OrthoDB" id="9766163at2"/>
<dbReference type="Gene3D" id="2.30.310.10">
    <property type="entry name" value="ibrinogen binding protein from staphylococcus aureus domain"/>
    <property type="match status" value="1"/>
</dbReference>
<dbReference type="Proteomes" id="UP000095008">
    <property type="component" value="Unassembled WGS sequence"/>
</dbReference>
<protein>
    <recommendedName>
        <fullName evidence="1">NFACT RNA-binding domain-containing protein</fullName>
    </recommendedName>
</protein>
<dbReference type="InterPro" id="IPR008532">
    <property type="entry name" value="NFACT_RNA-bd"/>
</dbReference>
<evidence type="ECO:0000259" key="1">
    <source>
        <dbReference type="Pfam" id="PF05670"/>
    </source>
</evidence>
<sequence>MDTLQLAAAAQFFQQQLAGQSIHKISAATGGLHLHTGKQTLVCMVQRTPLGLWLAPESAAPEEQQGHWSNLLQQRLKGFRIERIAVPWADRIVRLDFSRIHISKRVDQLSLIAECFGGRGNLALLDAQEQIRWAWRWDSLDGPTAPRFLPGIVYHPPESARLFEESRSDLSIWLQCMAPRYRPDGSTAQAFMKEQWAERSASSSWWQAKTEAGQNLLYPLCLPDGPPMQAKAPEIALQLPASTLTRAPSPAEHALATEKNRLQQRIQKMRHDLQQWEAPEYYRTLAFALFAVPDSTARAASIQAIDHTHGDGRLLEIAVTPGKSLHQQAQKYMKKALRSQRAVQKIQQRLQDSEKLLDELLSKGQGALPLAQRLPQTQNAPVRHKCQERTSRRLAEPFHHTMIAGFDIFWGNNARENDRLTFRFAKSWDIWFHVQDLGGSHVILRRENASTLVPEPVIAAAARLALQHSQSRALSAEVDWTEVRHVQRKPGAGPGQVIYRHFQTIRVRRDAHDEG</sequence>
<feature type="domain" description="NFACT RNA-binding" evidence="1">
    <location>
        <begin position="404"/>
        <end position="498"/>
    </location>
</feature>
<name>A0A1C2JGR0_ACITH</name>
<gene>
    <name evidence="2" type="ORF">A6M23_03415</name>
</gene>
<dbReference type="InterPro" id="IPR051608">
    <property type="entry name" value="RQC_Subunit_NEMF"/>
</dbReference>
<keyword evidence="3" id="KW-1185">Reference proteome</keyword>
<dbReference type="Pfam" id="PF05670">
    <property type="entry name" value="NFACT-R_1"/>
    <property type="match status" value="1"/>
</dbReference>
<comment type="caution">
    <text evidence="2">The sequence shown here is derived from an EMBL/GenBank/DDBJ whole genome shotgun (WGS) entry which is preliminary data.</text>
</comment>
<dbReference type="GO" id="GO:1990112">
    <property type="term" value="C:RQC complex"/>
    <property type="evidence" value="ECO:0007669"/>
    <property type="project" value="TreeGrafter"/>
</dbReference>
<dbReference type="GO" id="GO:0043023">
    <property type="term" value="F:ribosomal large subunit binding"/>
    <property type="evidence" value="ECO:0007669"/>
    <property type="project" value="TreeGrafter"/>
</dbReference>
<dbReference type="GO" id="GO:0072344">
    <property type="term" value="P:rescue of stalled ribosome"/>
    <property type="evidence" value="ECO:0007669"/>
    <property type="project" value="TreeGrafter"/>
</dbReference>
<reference evidence="2" key="1">
    <citation type="journal article" date="2016" name="Int. J. Mol. Sci.">
        <title>Comparative genomics of the extreme acidophile Acidithiobacillus thiooxidans reveals intraspecific divergence and niche adaptation.</title>
        <authorList>
            <person name="Zhang X."/>
            <person name="Feng X."/>
            <person name="Tao J."/>
            <person name="Ma L."/>
            <person name="Xiao Y."/>
            <person name="Liang Y."/>
            <person name="Liu X."/>
            <person name="Yin H."/>
        </authorList>
    </citation>
    <scope>NUCLEOTIDE SEQUENCE [LARGE SCALE GENOMIC DNA]</scope>
    <source>
        <strain evidence="2">DXS-W</strain>
    </source>
</reference>
<dbReference type="RefSeq" id="WP_065973632.1">
    <property type="nucleotide sequence ID" value="NZ_LWRY01000019.1"/>
</dbReference>
<dbReference type="PANTHER" id="PTHR15239">
    <property type="entry name" value="NUCLEAR EXPORT MEDIATOR FACTOR NEMF"/>
    <property type="match status" value="1"/>
</dbReference>
<proteinExistence type="predicted"/>
<dbReference type="GO" id="GO:0000049">
    <property type="term" value="F:tRNA binding"/>
    <property type="evidence" value="ECO:0007669"/>
    <property type="project" value="TreeGrafter"/>
</dbReference>
<evidence type="ECO:0000313" key="2">
    <source>
        <dbReference type="EMBL" id="OCX75284.1"/>
    </source>
</evidence>
<organism evidence="2 3">
    <name type="scientific">Acidithiobacillus thiooxidans</name>
    <name type="common">Thiobacillus thiooxidans</name>
    <dbReference type="NCBI Taxonomy" id="930"/>
    <lineage>
        <taxon>Bacteria</taxon>
        <taxon>Pseudomonadati</taxon>
        <taxon>Pseudomonadota</taxon>
        <taxon>Acidithiobacillia</taxon>
        <taxon>Acidithiobacillales</taxon>
        <taxon>Acidithiobacillaceae</taxon>
        <taxon>Acidithiobacillus</taxon>
    </lineage>
</organism>
<dbReference type="Pfam" id="PF05833">
    <property type="entry name" value="NFACT_N"/>
    <property type="match status" value="2"/>
</dbReference>
<evidence type="ECO:0000313" key="3">
    <source>
        <dbReference type="Proteomes" id="UP000095008"/>
    </source>
</evidence>